<dbReference type="FunFam" id="2.60.40.10:FF:000035">
    <property type="entry name" value="Contactin 1"/>
    <property type="match status" value="1"/>
</dbReference>
<dbReference type="InterPro" id="IPR036116">
    <property type="entry name" value="FN3_sf"/>
</dbReference>
<dbReference type="AlphaFoldDB" id="A0AAV2ING1"/>
<organism evidence="3 4">
    <name type="scientific">Lymnaea stagnalis</name>
    <name type="common">Great pond snail</name>
    <name type="synonym">Helix stagnalis</name>
    <dbReference type="NCBI Taxonomy" id="6523"/>
    <lineage>
        <taxon>Eukaryota</taxon>
        <taxon>Metazoa</taxon>
        <taxon>Spiralia</taxon>
        <taxon>Lophotrochozoa</taxon>
        <taxon>Mollusca</taxon>
        <taxon>Gastropoda</taxon>
        <taxon>Heterobranchia</taxon>
        <taxon>Euthyneura</taxon>
        <taxon>Panpulmonata</taxon>
        <taxon>Hygrophila</taxon>
        <taxon>Lymnaeoidea</taxon>
        <taxon>Lymnaeidae</taxon>
        <taxon>Lymnaea</taxon>
    </lineage>
</organism>
<proteinExistence type="predicted"/>
<accession>A0AAV2ING1</accession>
<dbReference type="GO" id="GO:0005886">
    <property type="term" value="C:plasma membrane"/>
    <property type="evidence" value="ECO:0007669"/>
    <property type="project" value="TreeGrafter"/>
</dbReference>
<keyword evidence="1" id="KW-1015">Disulfide bond</keyword>
<dbReference type="GO" id="GO:0030424">
    <property type="term" value="C:axon"/>
    <property type="evidence" value="ECO:0007669"/>
    <property type="project" value="TreeGrafter"/>
</dbReference>
<sequence>MMSAPPIFSPPNIGGGGGSVGQLIITWNPLPRSQWGGPNLRYVVYFRLKQEENSNRKWEMSGELRDTFFHTVVGTQYYYTEYEVKVQAVNDRGSGPNSTIFIVYSAEDMPSNVSPTYSGYEVLNGTAAIVNWIPVPNTREAARGTVFAYQVNYWEEPTTLCLGTNEHHALFNRYYGNSSSGLLIGMEPEGHYCFNLQFINHAGMGPKTDNYNFNLNLRAPGLYPEYVTVMSHGNDSVRIEWRGVSVHVGEEHIVGYKAWWWDTREDIRSAKIEVFDKTGTGVLHGIQPDVIYEVRVLGYSIGGDGRKSPSVYFTLGGQLPFDPTTTEVLNTSPNHKGMSLLFLFCLLLLNLCHNFCLGDLLPS</sequence>
<dbReference type="CDD" id="cd00063">
    <property type="entry name" value="FN3"/>
    <property type="match status" value="2"/>
</dbReference>
<dbReference type="InterPro" id="IPR003961">
    <property type="entry name" value="FN3_dom"/>
</dbReference>
<dbReference type="Proteomes" id="UP001497497">
    <property type="component" value="Unassembled WGS sequence"/>
</dbReference>
<comment type="caution">
    <text evidence="3">The sequence shown here is derived from an EMBL/GenBank/DDBJ whole genome shotgun (WGS) entry which is preliminary data.</text>
</comment>
<dbReference type="PANTHER" id="PTHR44170">
    <property type="entry name" value="PROTEIN SIDEKICK"/>
    <property type="match status" value="1"/>
</dbReference>
<dbReference type="SMART" id="SM00060">
    <property type="entry name" value="FN3"/>
    <property type="match status" value="3"/>
</dbReference>
<dbReference type="PANTHER" id="PTHR44170:SF6">
    <property type="entry name" value="CONTACTIN"/>
    <property type="match status" value="1"/>
</dbReference>
<protein>
    <recommendedName>
        <fullName evidence="2">Fibronectin type-III domain-containing protein</fullName>
    </recommendedName>
</protein>
<dbReference type="Gene3D" id="2.60.40.10">
    <property type="entry name" value="Immunoglobulins"/>
    <property type="match status" value="3"/>
</dbReference>
<keyword evidence="4" id="KW-1185">Reference proteome</keyword>
<reference evidence="3 4" key="1">
    <citation type="submission" date="2024-04" db="EMBL/GenBank/DDBJ databases">
        <authorList>
            <consortium name="Genoscope - CEA"/>
            <person name="William W."/>
        </authorList>
    </citation>
    <scope>NUCLEOTIDE SEQUENCE [LARGE SCALE GENOMIC DNA]</scope>
</reference>
<evidence type="ECO:0000313" key="4">
    <source>
        <dbReference type="Proteomes" id="UP001497497"/>
    </source>
</evidence>
<dbReference type="Pfam" id="PF00041">
    <property type="entry name" value="fn3"/>
    <property type="match status" value="1"/>
</dbReference>
<dbReference type="InterPro" id="IPR013783">
    <property type="entry name" value="Ig-like_fold"/>
</dbReference>
<dbReference type="EMBL" id="CAXITT010000855">
    <property type="protein sequence ID" value="CAL1546789.1"/>
    <property type="molecule type" value="Genomic_DNA"/>
</dbReference>
<name>A0AAV2ING1_LYMST</name>
<dbReference type="GO" id="GO:0007411">
    <property type="term" value="P:axon guidance"/>
    <property type="evidence" value="ECO:0007669"/>
    <property type="project" value="TreeGrafter"/>
</dbReference>
<gene>
    <name evidence="3" type="ORF">GSLYS_00020166001</name>
</gene>
<feature type="domain" description="Fibronectin type-III" evidence="2">
    <location>
        <begin position="223"/>
        <end position="318"/>
    </location>
</feature>
<evidence type="ECO:0000259" key="2">
    <source>
        <dbReference type="PROSITE" id="PS50853"/>
    </source>
</evidence>
<dbReference type="SUPFAM" id="SSF49265">
    <property type="entry name" value="Fibronectin type III"/>
    <property type="match status" value="2"/>
</dbReference>
<dbReference type="PROSITE" id="PS50853">
    <property type="entry name" value="FN3"/>
    <property type="match status" value="2"/>
</dbReference>
<evidence type="ECO:0000313" key="3">
    <source>
        <dbReference type="EMBL" id="CAL1546789.1"/>
    </source>
</evidence>
<dbReference type="GO" id="GO:0098609">
    <property type="term" value="P:cell-cell adhesion"/>
    <property type="evidence" value="ECO:0007669"/>
    <property type="project" value="TreeGrafter"/>
</dbReference>
<evidence type="ECO:0000256" key="1">
    <source>
        <dbReference type="ARBA" id="ARBA00023157"/>
    </source>
</evidence>
<feature type="domain" description="Fibronectin type-III" evidence="2">
    <location>
        <begin position="9"/>
        <end position="108"/>
    </location>
</feature>